<organism evidence="1 2">
    <name type="scientific">Brachionus plicatilis</name>
    <name type="common">Marine rotifer</name>
    <name type="synonym">Brachionus muelleri</name>
    <dbReference type="NCBI Taxonomy" id="10195"/>
    <lineage>
        <taxon>Eukaryota</taxon>
        <taxon>Metazoa</taxon>
        <taxon>Spiralia</taxon>
        <taxon>Gnathifera</taxon>
        <taxon>Rotifera</taxon>
        <taxon>Eurotatoria</taxon>
        <taxon>Monogononta</taxon>
        <taxon>Pseudotrocha</taxon>
        <taxon>Ploima</taxon>
        <taxon>Brachionidae</taxon>
        <taxon>Brachionus</taxon>
    </lineage>
</organism>
<proteinExistence type="predicted"/>
<evidence type="ECO:0000313" key="2">
    <source>
        <dbReference type="Proteomes" id="UP000276133"/>
    </source>
</evidence>
<reference evidence="1 2" key="1">
    <citation type="journal article" date="2018" name="Sci. Rep.">
        <title>Genomic signatures of local adaptation to the degree of environmental predictability in rotifers.</title>
        <authorList>
            <person name="Franch-Gras L."/>
            <person name="Hahn C."/>
            <person name="Garcia-Roger E.M."/>
            <person name="Carmona M.J."/>
            <person name="Serra M."/>
            <person name="Gomez A."/>
        </authorList>
    </citation>
    <scope>NUCLEOTIDE SEQUENCE [LARGE SCALE GENOMIC DNA]</scope>
    <source>
        <strain evidence="1">HYR1</strain>
    </source>
</reference>
<dbReference type="Proteomes" id="UP000276133">
    <property type="component" value="Unassembled WGS sequence"/>
</dbReference>
<protein>
    <submittedName>
        <fullName evidence="1">NADH dehydrogenase iron-sulfur mitochondrial</fullName>
    </submittedName>
</protein>
<keyword evidence="2" id="KW-1185">Reference proteome</keyword>
<dbReference type="AlphaFoldDB" id="A0A3M7QUT4"/>
<feature type="non-terminal residue" evidence="1">
    <location>
        <position position="53"/>
    </location>
</feature>
<name>A0A3M7QUT4_BRAPC</name>
<evidence type="ECO:0000313" key="1">
    <source>
        <dbReference type="EMBL" id="RNA15177.1"/>
    </source>
</evidence>
<accession>A0A3M7QUT4</accession>
<dbReference type="EMBL" id="REGN01005022">
    <property type="protein sequence ID" value="RNA15177.1"/>
    <property type="molecule type" value="Genomic_DNA"/>
</dbReference>
<sequence length="53" mass="5968">MQNQIPAVQKSSITAPTVKKENPELRMSLKELGQYVATCMPKYVQMAQITDNN</sequence>
<dbReference type="OrthoDB" id="37721at2759"/>
<comment type="caution">
    <text evidence="1">The sequence shown here is derived from an EMBL/GenBank/DDBJ whole genome shotgun (WGS) entry which is preliminary data.</text>
</comment>
<gene>
    <name evidence="1" type="ORF">BpHYR1_045335</name>
</gene>